<reference evidence="8" key="1">
    <citation type="submission" date="2018-05" db="EMBL/GenBank/DDBJ databases">
        <authorList>
            <person name="Lanie J.A."/>
            <person name="Ng W.-L."/>
            <person name="Kazmierczak K.M."/>
            <person name="Andrzejewski T.M."/>
            <person name="Davidsen T.M."/>
            <person name="Wayne K.J."/>
            <person name="Tettelin H."/>
            <person name="Glass J.I."/>
            <person name="Rusch D."/>
            <person name="Podicherti R."/>
            <person name="Tsui H.-C.T."/>
            <person name="Winkler M.E."/>
        </authorList>
    </citation>
    <scope>NUCLEOTIDE SEQUENCE</scope>
</reference>
<dbReference type="SUPFAM" id="SSF52540">
    <property type="entry name" value="P-loop containing nucleoside triphosphate hydrolases"/>
    <property type="match status" value="1"/>
</dbReference>
<accession>A0A382CHI8</accession>
<sequence>MSTLHFTYSTMNAGKSTALLQANHGYQERGMHTMIFTSARDDRYGDSEIVSRIGLRADAETFSESDNLFNIVKANNNKTPLHCVLIDEAQFLTKEQVLQLGQIVDQLNITVLTYGIRTDFQGELFDGSKYLLAWADRLKELRAV</sequence>
<keyword evidence="4" id="KW-0808">Transferase</keyword>
<dbReference type="NCBIfam" id="NF003300">
    <property type="entry name" value="PRK04296.1-5"/>
    <property type="match status" value="1"/>
</dbReference>
<dbReference type="GO" id="GO:0005829">
    <property type="term" value="C:cytosol"/>
    <property type="evidence" value="ECO:0007669"/>
    <property type="project" value="TreeGrafter"/>
</dbReference>
<dbReference type="PANTHER" id="PTHR11441:SF0">
    <property type="entry name" value="THYMIDINE KINASE, CYTOSOLIC"/>
    <property type="match status" value="1"/>
</dbReference>
<dbReference type="Gene3D" id="3.40.50.300">
    <property type="entry name" value="P-loop containing nucleotide triphosphate hydrolases"/>
    <property type="match status" value="1"/>
</dbReference>
<keyword evidence="5" id="KW-0547">Nucleotide-binding</keyword>
<evidence type="ECO:0000256" key="3">
    <source>
        <dbReference type="ARBA" id="ARBA00022634"/>
    </source>
</evidence>
<dbReference type="Pfam" id="PF00265">
    <property type="entry name" value="TK"/>
    <property type="match status" value="1"/>
</dbReference>
<evidence type="ECO:0000256" key="2">
    <source>
        <dbReference type="ARBA" id="ARBA00012118"/>
    </source>
</evidence>
<evidence type="ECO:0000256" key="4">
    <source>
        <dbReference type="ARBA" id="ARBA00022679"/>
    </source>
</evidence>
<dbReference type="GO" id="GO:0046104">
    <property type="term" value="P:thymidine metabolic process"/>
    <property type="evidence" value="ECO:0007669"/>
    <property type="project" value="TreeGrafter"/>
</dbReference>
<dbReference type="PANTHER" id="PTHR11441">
    <property type="entry name" value="THYMIDINE KINASE"/>
    <property type="match status" value="1"/>
</dbReference>
<dbReference type="EMBL" id="UINC01034556">
    <property type="protein sequence ID" value="SVB25586.1"/>
    <property type="molecule type" value="Genomic_DNA"/>
</dbReference>
<evidence type="ECO:0000256" key="5">
    <source>
        <dbReference type="ARBA" id="ARBA00022741"/>
    </source>
</evidence>
<keyword evidence="7" id="KW-0067">ATP-binding</keyword>
<evidence type="ECO:0000313" key="8">
    <source>
        <dbReference type="EMBL" id="SVB25586.1"/>
    </source>
</evidence>
<dbReference type="GO" id="GO:0071897">
    <property type="term" value="P:DNA biosynthetic process"/>
    <property type="evidence" value="ECO:0007669"/>
    <property type="project" value="UniProtKB-KW"/>
</dbReference>
<evidence type="ECO:0000256" key="6">
    <source>
        <dbReference type="ARBA" id="ARBA00022777"/>
    </source>
</evidence>
<name>A0A382CHI8_9ZZZZ</name>
<dbReference type="GO" id="GO:0005524">
    <property type="term" value="F:ATP binding"/>
    <property type="evidence" value="ECO:0007669"/>
    <property type="project" value="UniProtKB-KW"/>
</dbReference>
<organism evidence="8">
    <name type="scientific">marine metagenome</name>
    <dbReference type="NCBI Taxonomy" id="408172"/>
    <lineage>
        <taxon>unclassified sequences</taxon>
        <taxon>metagenomes</taxon>
        <taxon>ecological metagenomes</taxon>
    </lineage>
</organism>
<dbReference type="GO" id="GO:0004797">
    <property type="term" value="F:thymidine kinase activity"/>
    <property type="evidence" value="ECO:0007669"/>
    <property type="project" value="UniProtKB-EC"/>
</dbReference>
<gene>
    <name evidence="8" type="ORF">METZ01_LOCUS178440</name>
</gene>
<evidence type="ECO:0000256" key="7">
    <source>
        <dbReference type="ARBA" id="ARBA00022840"/>
    </source>
</evidence>
<feature type="non-terminal residue" evidence="8">
    <location>
        <position position="144"/>
    </location>
</feature>
<dbReference type="InterPro" id="IPR027417">
    <property type="entry name" value="P-loop_NTPase"/>
</dbReference>
<comment type="similarity">
    <text evidence="1">Belongs to the thymidine kinase family.</text>
</comment>
<evidence type="ECO:0000256" key="1">
    <source>
        <dbReference type="ARBA" id="ARBA00007587"/>
    </source>
</evidence>
<dbReference type="AlphaFoldDB" id="A0A382CHI8"/>
<proteinExistence type="inferred from homology"/>
<dbReference type="InterPro" id="IPR001267">
    <property type="entry name" value="Thymidine_kinase"/>
</dbReference>
<dbReference type="EC" id="2.7.1.21" evidence="2"/>
<keyword evidence="3" id="KW-0237">DNA synthesis</keyword>
<protein>
    <recommendedName>
        <fullName evidence="2">thymidine kinase</fullName>
        <ecNumber evidence="2">2.7.1.21</ecNumber>
    </recommendedName>
</protein>
<keyword evidence="6" id="KW-0418">Kinase</keyword>